<feature type="compositionally biased region" description="Basic and acidic residues" evidence="3">
    <location>
        <begin position="69"/>
        <end position="87"/>
    </location>
</feature>
<feature type="region of interest" description="Disordered" evidence="3">
    <location>
        <begin position="556"/>
        <end position="591"/>
    </location>
</feature>
<dbReference type="EMBL" id="HBGJ01025684">
    <property type="protein sequence ID" value="CAD9258004.1"/>
    <property type="molecule type" value="Transcribed_RNA"/>
</dbReference>
<name>A0A7S1U8C3_9STRA</name>
<feature type="compositionally biased region" description="Acidic residues" evidence="3">
    <location>
        <begin position="573"/>
        <end position="589"/>
    </location>
</feature>
<feature type="region of interest" description="Disordered" evidence="3">
    <location>
        <begin position="1"/>
        <end position="40"/>
    </location>
</feature>
<feature type="region of interest" description="Disordered" evidence="3">
    <location>
        <begin position="69"/>
        <end position="96"/>
    </location>
</feature>
<keyword evidence="2" id="KW-0804">Transcription</keyword>
<gene>
    <name evidence="5" type="ORF">PPAR1163_LOCUS16376</name>
</gene>
<evidence type="ECO:0000256" key="2">
    <source>
        <dbReference type="ARBA" id="ARBA00023163"/>
    </source>
</evidence>
<dbReference type="Gene3D" id="2.170.270.10">
    <property type="entry name" value="SET domain"/>
    <property type="match status" value="1"/>
</dbReference>
<proteinExistence type="predicted"/>
<evidence type="ECO:0000259" key="4">
    <source>
        <dbReference type="PROSITE" id="PS50280"/>
    </source>
</evidence>
<evidence type="ECO:0000256" key="1">
    <source>
        <dbReference type="ARBA" id="ARBA00023015"/>
    </source>
</evidence>
<dbReference type="GO" id="GO:0046976">
    <property type="term" value="F:histone H3K27 methyltransferase activity"/>
    <property type="evidence" value="ECO:0007669"/>
    <property type="project" value="TreeGrafter"/>
</dbReference>
<sequence>MATRRKSTPARLPVPAPSPSPPAAATADPAAPFSPPLWRRTPLPEAYGYVLAREECLGFESLAACQRRERRERQGEGREGEEKRLVREPANGGQGARTIKASCGGYLAAAAAEFGGLIEGNTPKSFLCKLRPLEQRRNRREFLQSLGRGARDRRRSDGKREALALSFSAAWADLRQGDTRPLPPSPLRSGPSARRDVVLPTKCIISGANADLRAADAESGGGGKGPNDNSCSGWSSRVAALSGDLVVMTPPCVGTPRGPAWVSVRSNFRGREDTVLHFMPYFGDDDDGEVDVSAFDVVPDDRVAAYVAESTSVSVMLGALHRQMRDARPEGAGGAALRGTAIKGPLDSLLRKRTLDRFVDEAANTLEMPLEVARDELRTFRRACTPARTCGGSLGEVEHGRGLGGAFCSHCYLYPGQSNVFSCPRVATENEVEGGDGDVQGKRSKRQAKRDRAAAFIESIRTSLGAGAQFSGKDTSAVRTALARDAQMVLQWLRQHATDPWQKSPRDSTAALTPQSQSQPKAPAMRSFEDACSLIEKALYKDAEPPQGMFRLRRVRRRTTNRSNTAAAPYADADADTDADADVDADAGEQDAPRDIKTRRGCRCRKGFCRTSSCPCFAAKRSCDPRWCQTCGSSMSAQKRSMLEEIQAFVRKGLKDEPYRLPVDLQDSISAFLCFQPCCNSKMLHGFRKRVAVGRSSIHGWGVFAREEIQRNDFVYEYSGEIISQQETDRRGKIYDKLNCSFLFNLNDHHVVDATLYGSKIRFANHSDNPNCYARVERVAGEDRIGIYAYRKIHAEEELTLDYAYVQEPDGPIWSLSNFPERASSEDDDASSST</sequence>
<dbReference type="GO" id="GO:0005634">
    <property type="term" value="C:nucleus"/>
    <property type="evidence" value="ECO:0007669"/>
    <property type="project" value="TreeGrafter"/>
</dbReference>
<accession>A0A7S1U8C3</accession>
<feature type="compositionally biased region" description="Low complexity" evidence="3">
    <location>
        <begin position="561"/>
        <end position="572"/>
    </location>
</feature>
<feature type="region of interest" description="Disordered" evidence="3">
    <location>
        <begin position="498"/>
        <end position="526"/>
    </location>
</feature>
<dbReference type="Pfam" id="PF00856">
    <property type="entry name" value="SET"/>
    <property type="match status" value="1"/>
</dbReference>
<dbReference type="CDD" id="cd10519">
    <property type="entry name" value="SET_EZH"/>
    <property type="match status" value="1"/>
</dbReference>
<keyword evidence="1" id="KW-0805">Transcription regulation</keyword>
<evidence type="ECO:0000256" key="3">
    <source>
        <dbReference type="SAM" id="MobiDB-lite"/>
    </source>
</evidence>
<organism evidence="5">
    <name type="scientific">Phaeomonas parva</name>
    <dbReference type="NCBI Taxonomy" id="124430"/>
    <lineage>
        <taxon>Eukaryota</taxon>
        <taxon>Sar</taxon>
        <taxon>Stramenopiles</taxon>
        <taxon>Ochrophyta</taxon>
        <taxon>Pinguiophyceae</taxon>
        <taxon>Pinguiochrysidales</taxon>
        <taxon>Pinguiochrysidaceae</taxon>
        <taxon>Phaeomonas</taxon>
    </lineage>
</organism>
<dbReference type="SUPFAM" id="SSF82199">
    <property type="entry name" value="SET domain"/>
    <property type="match status" value="1"/>
</dbReference>
<dbReference type="GO" id="GO:0003682">
    <property type="term" value="F:chromatin binding"/>
    <property type="evidence" value="ECO:0007669"/>
    <property type="project" value="TreeGrafter"/>
</dbReference>
<feature type="domain" description="SET" evidence="4">
    <location>
        <begin position="689"/>
        <end position="804"/>
    </location>
</feature>
<dbReference type="SMART" id="SM01114">
    <property type="entry name" value="CXC"/>
    <property type="match status" value="1"/>
</dbReference>
<evidence type="ECO:0000313" key="5">
    <source>
        <dbReference type="EMBL" id="CAD9258004.1"/>
    </source>
</evidence>
<dbReference type="InterPro" id="IPR045318">
    <property type="entry name" value="EZH1/2-like"/>
</dbReference>
<dbReference type="InterPro" id="IPR001214">
    <property type="entry name" value="SET_dom"/>
</dbReference>
<reference evidence="5" key="1">
    <citation type="submission" date="2021-01" db="EMBL/GenBank/DDBJ databases">
        <authorList>
            <person name="Corre E."/>
            <person name="Pelletier E."/>
            <person name="Niang G."/>
            <person name="Scheremetjew M."/>
            <person name="Finn R."/>
            <person name="Kale V."/>
            <person name="Holt S."/>
            <person name="Cochrane G."/>
            <person name="Meng A."/>
            <person name="Brown T."/>
            <person name="Cohen L."/>
        </authorList>
    </citation>
    <scope>NUCLEOTIDE SEQUENCE</scope>
    <source>
        <strain evidence="5">CCMP2877</strain>
    </source>
</reference>
<feature type="compositionally biased region" description="Pro residues" evidence="3">
    <location>
        <begin position="12"/>
        <end position="22"/>
    </location>
</feature>
<dbReference type="AlphaFoldDB" id="A0A7S1U8C3"/>
<dbReference type="InterPro" id="IPR046341">
    <property type="entry name" value="SET_dom_sf"/>
</dbReference>
<protein>
    <recommendedName>
        <fullName evidence="4">SET domain-containing protein</fullName>
    </recommendedName>
</protein>
<dbReference type="GO" id="GO:0031507">
    <property type="term" value="P:heterochromatin formation"/>
    <property type="evidence" value="ECO:0007669"/>
    <property type="project" value="TreeGrafter"/>
</dbReference>
<dbReference type="InterPro" id="IPR033467">
    <property type="entry name" value="Tesmin/TSO1-like_CXC"/>
</dbReference>
<feature type="region of interest" description="Disordered" evidence="3">
    <location>
        <begin position="430"/>
        <end position="450"/>
    </location>
</feature>
<dbReference type="PANTHER" id="PTHR45747:SF4">
    <property type="entry name" value="HISTONE-LYSINE N-METHYLTRANSFERASE E(Z)"/>
    <property type="match status" value="1"/>
</dbReference>
<feature type="compositionally biased region" description="Polar residues" evidence="3">
    <location>
        <begin position="510"/>
        <end position="520"/>
    </location>
</feature>
<dbReference type="SMART" id="SM00317">
    <property type="entry name" value="SET"/>
    <property type="match status" value="1"/>
</dbReference>
<dbReference type="PANTHER" id="PTHR45747">
    <property type="entry name" value="HISTONE-LYSINE N-METHYLTRANSFERASE E(Z)"/>
    <property type="match status" value="1"/>
</dbReference>
<dbReference type="PROSITE" id="PS50280">
    <property type="entry name" value="SET"/>
    <property type="match status" value="1"/>
</dbReference>